<dbReference type="Gene3D" id="3.50.50.60">
    <property type="entry name" value="FAD/NAD(P)-binding domain"/>
    <property type="match status" value="2"/>
</dbReference>
<dbReference type="PANTHER" id="PTHR43476:SF5">
    <property type="entry name" value="FAD-DEPENDENT MONOOXYGENASE"/>
    <property type="match status" value="1"/>
</dbReference>
<dbReference type="NCBIfam" id="NF004834">
    <property type="entry name" value="PRK06185.1-3"/>
    <property type="match status" value="1"/>
</dbReference>
<protein>
    <submittedName>
        <fullName evidence="4">FAD-dependent oxidoreductase</fullName>
    </submittedName>
</protein>
<sequence length="420" mass="45359">MPGLSTESARVCVIGGGPAGLMTGLLLARSGVEVLVLEKHPDFLRDFRGDTVHTSTLLAMNELGLAEEFLALPHVELPQLPMATATGPVVFADFSALPGPFPFVAFMPQWDVLNFLAEAARRYPGFRLVQEAEVTELVQRDGTVVGARAQTPDGPVQITADLVIAADGRHSIVRRSGLLEVAASAAPMDVLWFRVSKPEGERLPTVRSGKGFFIVCIDRGDYLQVAYMIPKGGFATIRTAGLARFRADLAAIYPALAPHLDAEISDWGDVKPLDVRVDRLRRWYRPGLVAIGDAAHAMSPAGGVGINLAVQDAIAAARLLAPILTTGATATTAQLRAIQRRREFPMRVVQFAQLHLLADLYPSAGRAATDKPLLVRLLRRFPRLPRLVARVIGLGVRPEPVPPAMTSTETTSTLTKLREN</sequence>
<feature type="domain" description="FAD-binding" evidence="3">
    <location>
        <begin position="10"/>
        <end position="352"/>
    </location>
</feature>
<gene>
    <name evidence="4" type="ORF">IU470_30730</name>
</gene>
<dbReference type="InterPro" id="IPR002938">
    <property type="entry name" value="FAD-bd"/>
</dbReference>
<dbReference type="InterPro" id="IPR050631">
    <property type="entry name" value="PheA/TfdB_FAD_monoxygenase"/>
</dbReference>
<organism evidence="4 5">
    <name type="scientific">Nocardia abscessus</name>
    <dbReference type="NCBI Taxonomy" id="120957"/>
    <lineage>
        <taxon>Bacteria</taxon>
        <taxon>Bacillati</taxon>
        <taxon>Actinomycetota</taxon>
        <taxon>Actinomycetes</taxon>
        <taxon>Mycobacteriales</taxon>
        <taxon>Nocardiaceae</taxon>
        <taxon>Nocardia</taxon>
    </lineage>
</organism>
<evidence type="ECO:0000313" key="5">
    <source>
        <dbReference type="Proteomes" id="UP000807309"/>
    </source>
</evidence>
<keyword evidence="1" id="KW-0560">Oxidoreductase</keyword>
<dbReference type="SUPFAM" id="SSF51905">
    <property type="entry name" value="FAD/NAD(P)-binding domain"/>
    <property type="match status" value="1"/>
</dbReference>
<comment type="caution">
    <text evidence="4">The sequence shown here is derived from an EMBL/GenBank/DDBJ whole genome shotgun (WGS) entry which is preliminary data.</text>
</comment>
<proteinExistence type="predicted"/>
<feature type="region of interest" description="Disordered" evidence="2">
    <location>
        <begin position="401"/>
        <end position="420"/>
    </location>
</feature>
<dbReference type="Proteomes" id="UP000807309">
    <property type="component" value="Unassembled WGS sequence"/>
</dbReference>
<reference evidence="4 5" key="1">
    <citation type="submission" date="2020-10" db="EMBL/GenBank/DDBJ databases">
        <title>Identification of Nocardia species via Next-generation sequencing and recognition of intraspecies genetic diversity.</title>
        <authorList>
            <person name="Li P."/>
            <person name="Li P."/>
            <person name="Lu B."/>
        </authorList>
    </citation>
    <scope>NUCLEOTIDE SEQUENCE [LARGE SCALE GENOMIC DNA]</scope>
    <source>
        <strain evidence="4 5">N-11</strain>
    </source>
</reference>
<dbReference type="EMBL" id="JADLRE010000038">
    <property type="protein sequence ID" value="MBF6229454.1"/>
    <property type="molecule type" value="Genomic_DNA"/>
</dbReference>
<evidence type="ECO:0000256" key="2">
    <source>
        <dbReference type="SAM" id="MobiDB-lite"/>
    </source>
</evidence>
<name>A0ABS0CLK1_9NOCA</name>
<dbReference type="InterPro" id="IPR036188">
    <property type="entry name" value="FAD/NAD-bd_sf"/>
</dbReference>
<evidence type="ECO:0000256" key="1">
    <source>
        <dbReference type="ARBA" id="ARBA00023002"/>
    </source>
</evidence>
<feature type="compositionally biased region" description="Low complexity" evidence="2">
    <location>
        <begin position="406"/>
        <end position="420"/>
    </location>
</feature>
<accession>A0ABS0CLK1</accession>
<dbReference type="RefSeq" id="WP_195036291.1">
    <property type="nucleotide sequence ID" value="NZ_JADLRE010000038.1"/>
</dbReference>
<evidence type="ECO:0000313" key="4">
    <source>
        <dbReference type="EMBL" id="MBF6229454.1"/>
    </source>
</evidence>
<evidence type="ECO:0000259" key="3">
    <source>
        <dbReference type="Pfam" id="PF01494"/>
    </source>
</evidence>
<dbReference type="PANTHER" id="PTHR43476">
    <property type="entry name" value="3-(3-HYDROXY-PHENYL)PROPIONATE/3-HYDROXYCINNAMIC ACID HYDROXYLASE"/>
    <property type="match status" value="1"/>
</dbReference>
<keyword evidence="5" id="KW-1185">Reference proteome</keyword>
<dbReference type="Pfam" id="PF01494">
    <property type="entry name" value="FAD_binding_3"/>
    <property type="match status" value="1"/>
</dbReference>
<dbReference type="PRINTS" id="PR00420">
    <property type="entry name" value="RNGMNOXGNASE"/>
</dbReference>